<dbReference type="EMBL" id="FQUZ01000034">
    <property type="protein sequence ID" value="SHF67875.1"/>
    <property type="molecule type" value="Genomic_DNA"/>
</dbReference>
<dbReference type="PANTHER" id="PTHR40254:SF1">
    <property type="entry name" value="BLR0577 PROTEIN"/>
    <property type="match status" value="1"/>
</dbReference>
<gene>
    <name evidence="3" type="ORF">SAMN02745117_02418</name>
</gene>
<dbReference type="Pfam" id="PF13454">
    <property type="entry name" value="NAD_binding_9"/>
    <property type="match status" value="1"/>
</dbReference>
<evidence type="ECO:0000313" key="3">
    <source>
        <dbReference type="EMBL" id="SHF67875.1"/>
    </source>
</evidence>
<keyword evidence="1" id="KW-0812">Transmembrane</keyword>
<evidence type="ECO:0000256" key="1">
    <source>
        <dbReference type="SAM" id="Phobius"/>
    </source>
</evidence>
<evidence type="ECO:0000259" key="2">
    <source>
        <dbReference type="Pfam" id="PF13454"/>
    </source>
</evidence>
<dbReference type="OrthoDB" id="101972at2"/>
<dbReference type="AlphaFoldDB" id="A0A1M5DLU6"/>
<dbReference type="RefSeq" id="WP_073356930.1">
    <property type="nucleotide sequence ID" value="NZ_FQUZ01000034.1"/>
</dbReference>
<proteinExistence type="predicted"/>
<keyword evidence="1" id="KW-0472">Membrane</keyword>
<protein>
    <submittedName>
        <fullName evidence="3">Uncharacterized NAD(P)/FAD-binding protein YdhS</fullName>
    </submittedName>
</protein>
<name>A0A1M5DLU6_9BURK</name>
<dbReference type="InterPro" id="IPR038732">
    <property type="entry name" value="HpyO/CreE_NAD-binding"/>
</dbReference>
<dbReference type="SUPFAM" id="SSF51905">
    <property type="entry name" value="FAD/NAD(P)-binding domain"/>
    <property type="match status" value="2"/>
</dbReference>
<accession>A0A1M5DLU6</accession>
<keyword evidence="4" id="KW-1185">Reference proteome</keyword>
<dbReference type="InterPro" id="IPR036188">
    <property type="entry name" value="FAD/NAD-bd_sf"/>
</dbReference>
<dbReference type="PANTHER" id="PTHR40254">
    <property type="entry name" value="BLR0577 PROTEIN"/>
    <property type="match status" value="1"/>
</dbReference>
<feature type="domain" description="FAD-dependent urate hydroxylase HpyO/Asp monooxygenase CreE-like FAD/NAD(P)-binding" evidence="2">
    <location>
        <begin position="11"/>
        <end position="170"/>
    </location>
</feature>
<dbReference type="STRING" id="1122156.SAMN02745117_02418"/>
<keyword evidence="1" id="KW-1133">Transmembrane helix</keyword>
<organism evidence="3 4">
    <name type="scientific">Lampropedia hyalina DSM 16112</name>
    <dbReference type="NCBI Taxonomy" id="1122156"/>
    <lineage>
        <taxon>Bacteria</taxon>
        <taxon>Pseudomonadati</taxon>
        <taxon>Pseudomonadota</taxon>
        <taxon>Betaproteobacteria</taxon>
        <taxon>Burkholderiales</taxon>
        <taxon>Comamonadaceae</taxon>
        <taxon>Lampropedia</taxon>
    </lineage>
</organism>
<dbReference type="Proteomes" id="UP000184327">
    <property type="component" value="Unassembled WGS sequence"/>
</dbReference>
<evidence type="ECO:0000313" key="4">
    <source>
        <dbReference type="Proteomes" id="UP000184327"/>
    </source>
</evidence>
<sequence>MGSAQRLPHIVIIGGGLAGTAVLLRLLKDVRQPVHVTVVESRKTLGLGLAYSTANPQHLLNGLARAFSLYEDEPLHFVEWLRRHATAHGWEPEAGTLLEDSIAPRKLYGTYIQDTLQQALRQADSRIVVQHRCNRAVAVQPVAGSSHAYRVELNDGVVLDADHLVLATGVFARQAAALPFAVDAQVHESARYVGNLWAEAAWDGIERDERVALLGTGLSSLDALINAEQGGFQGQFVAFSRRGQKLHARLEVEPWPDFLQYPEQGVTLLPLLRQINTQRRKLRQSGEHWQRIVPSIRAHVPTLWARASDAERRRFMHRLRSQWEASLHRCAGAALAWQERAIAQGRYQARRGTVTALRLDSSGRIVVEYRPTQGTAVQTEVFDRVINCLGFEFDWRKTAEPLLHQLLHSGLVQADALGFGIRIRAQDCAVLDAQSQAQGGLYAIGHPVRGTIWESNAIPEQVPQAGLIARAIRGQLPEALPSQAVEQTVAA</sequence>
<dbReference type="Gene3D" id="3.50.50.60">
    <property type="entry name" value="FAD/NAD(P)-binding domain"/>
    <property type="match status" value="1"/>
</dbReference>
<reference evidence="3 4" key="1">
    <citation type="submission" date="2016-11" db="EMBL/GenBank/DDBJ databases">
        <authorList>
            <person name="Jaros S."/>
            <person name="Januszkiewicz K."/>
            <person name="Wedrychowicz H."/>
        </authorList>
    </citation>
    <scope>NUCLEOTIDE SEQUENCE [LARGE SCALE GENOMIC DNA]</scope>
    <source>
        <strain evidence="3 4">DSM 16112</strain>
    </source>
</reference>
<feature type="transmembrane region" description="Helical" evidence="1">
    <location>
        <begin position="7"/>
        <end position="27"/>
    </location>
</feature>
<dbReference type="InterPro" id="IPR052189">
    <property type="entry name" value="L-asp_N-monooxygenase_NS-form"/>
</dbReference>